<dbReference type="Gene3D" id="4.10.810.10">
    <property type="entry name" value="Virus Scaffolding Protein, Chain A"/>
    <property type="match status" value="1"/>
</dbReference>
<dbReference type="EMBL" id="JXIQ01000119">
    <property type="protein sequence ID" value="KIY21201.1"/>
    <property type="molecule type" value="Genomic_DNA"/>
</dbReference>
<name>A0A0D6Z853_9BACI</name>
<accession>A0A0D6Z853</accession>
<dbReference type="InterPro" id="IPR027393">
    <property type="entry name" value="Virus_scaffolding_prot_C"/>
</dbReference>
<dbReference type="InterPro" id="IPR014957">
    <property type="entry name" value="IDEAL_dom"/>
</dbReference>
<organism evidence="2 3">
    <name type="scientific">Mesobacillus subterraneus</name>
    <dbReference type="NCBI Taxonomy" id="285983"/>
    <lineage>
        <taxon>Bacteria</taxon>
        <taxon>Bacillati</taxon>
        <taxon>Bacillota</taxon>
        <taxon>Bacilli</taxon>
        <taxon>Bacillales</taxon>
        <taxon>Bacillaceae</taxon>
        <taxon>Mesobacillus</taxon>
    </lineage>
</organism>
<proteinExistence type="predicted"/>
<comment type="caution">
    <text evidence="2">The sequence shown here is derived from an EMBL/GenBank/DDBJ whole genome shotgun (WGS) entry which is preliminary data.</text>
</comment>
<evidence type="ECO:0000259" key="1">
    <source>
        <dbReference type="SMART" id="SM00914"/>
    </source>
</evidence>
<evidence type="ECO:0000313" key="2">
    <source>
        <dbReference type="EMBL" id="KIY21201.1"/>
    </source>
</evidence>
<keyword evidence="3" id="KW-1185">Reference proteome</keyword>
<dbReference type="SMART" id="SM00914">
    <property type="entry name" value="IDEAL"/>
    <property type="match status" value="1"/>
</dbReference>
<reference evidence="2 3" key="1">
    <citation type="submission" date="2015-01" db="EMBL/GenBank/DDBJ databases">
        <title>Draft genome sequences of the supercritical CO2 tolerant bacteria Bacillus subterraneus MITOT1 and Bacillus cereus MIT0214.</title>
        <authorList>
            <person name="Peet K.C."/>
            <person name="Thompson J.R."/>
        </authorList>
    </citation>
    <scope>NUCLEOTIDE SEQUENCE [LARGE SCALE GENOMIC DNA]</scope>
    <source>
        <strain evidence="2 3">MITOT1</strain>
    </source>
</reference>
<dbReference type="OrthoDB" id="2969764at2"/>
<dbReference type="RefSeq" id="WP_044395061.1">
    <property type="nucleotide sequence ID" value="NZ_JXIQ01000119.1"/>
</dbReference>
<dbReference type="PATRIC" id="fig|285983.3.peg.1922"/>
<dbReference type="AlphaFoldDB" id="A0A0D6Z853"/>
<evidence type="ECO:0000313" key="3">
    <source>
        <dbReference type="Proteomes" id="UP000032512"/>
    </source>
</evidence>
<feature type="domain" description="IDEAL" evidence="1">
    <location>
        <begin position="32"/>
        <end position="69"/>
    </location>
</feature>
<dbReference type="Pfam" id="PF08858">
    <property type="entry name" value="IDEAL"/>
    <property type="match status" value="1"/>
</dbReference>
<gene>
    <name evidence="2" type="ORF">UB32_14975</name>
</gene>
<protein>
    <recommendedName>
        <fullName evidence="1">IDEAL domain-containing protein</fullName>
    </recommendedName>
</protein>
<sequence length="78" mass="9230">MKENSYSETMKASVMKRIKAKESFVLDLYVDMLVSEIQLNTRREKLMNRIDKAIDDRDKLLFLNLTKELNDLNKQFGT</sequence>
<dbReference type="Proteomes" id="UP000032512">
    <property type="component" value="Unassembled WGS sequence"/>
</dbReference>